<comment type="caution">
    <text evidence="2">The sequence shown here is derived from an EMBL/GenBank/DDBJ whole genome shotgun (WGS) entry which is preliminary data.</text>
</comment>
<reference evidence="2 3" key="1">
    <citation type="journal article" date="2021" name="Nat. Plants">
        <title>The Taxus genome provides insights into paclitaxel biosynthesis.</title>
        <authorList>
            <person name="Xiong X."/>
            <person name="Gou J."/>
            <person name="Liao Q."/>
            <person name="Li Y."/>
            <person name="Zhou Q."/>
            <person name="Bi G."/>
            <person name="Li C."/>
            <person name="Du R."/>
            <person name="Wang X."/>
            <person name="Sun T."/>
            <person name="Guo L."/>
            <person name="Liang H."/>
            <person name="Lu P."/>
            <person name="Wu Y."/>
            <person name="Zhang Z."/>
            <person name="Ro D.K."/>
            <person name="Shang Y."/>
            <person name="Huang S."/>
            <person name="Yan J."/>
        </authorList>
    </citation>
    <scope>NUCLEOTIDE SEQUENCE [LARGE SCALE GENOMIC DNA]</scope>
    <source>
        <strain evidence="2">Ta-2019</strain>
    </source>
</reference>
<dbReference type="EMBL" id="JAHRHJ020000009">
    <property type="protein sequence ID" value="KAH9301074.1"/>
    <property type="molecule type" value="Genomic_DNA"/>
</dbReference>
<accession>A0AA38FCM0</accession>
<evidence type="ECO:0000313" key="3">
    <source>
        <dbReference type="Proteomes" id="UP000824469"/>
    </source>
</evidence>
<gene>
    <name evidence="2" type="ORF">KI387_012657</name>
</gene>
<proteinExistence type="predicted"/>
<feature type="non-terminal residue" evidence="2">
    <location>
        <position position="1"/>
    </location>
</feature>
<protein>
    <submittedName>
        <fullName evidence="2">Uncharacterized protein</fullName>
    </submittedName>
</protein>
<evidence type="ECO:0000256" key="1">
    <source>
        <dbReference type="SAM" id="MobiDB-lite"/>
    </source>
</evidence>
<feature type="region of interest" description="Disordered" evidence="1">
    <location>
        <begin position="21"/>
        <end position="61"/>
    </location>
</feature>
<feature type="non-terminal residue" evidence="2">
    <location>
        <position position="61"/>
    </location>
</feature>
<organism evidence="2 3">
    <name type="scientific">Taxus chinensis</name>
    <name type="common">Chinese yew</name>
    <name type="synonym">Taxus wallichiana var. chinensis</name>
    <dbReference type="NCBI Taxonomy" id="29808"/>
    <lineage>
        <taxon>Eukaryota</taxon>
        <taxon>Viridiplantae</taxon>
        <taxon>Streptophyta</taxon>
        <taxon>Embryophyta</taxon>
        <taxon>Tracheophyta</taxon>
        <taxon>Spermatophyta</taxon>
        <taxon>Pinopsida</taxon>
        <taxon>Pinidae</taxon>
        <taxon>Conifers II</taxon>
        <taxon>Cupressales</taxon>
        <taxon>Taxaceae</taxon>
        <taxon>Taxus</taxon>
    </lineage>
</organism>
<dbReference type="Proteomes" id="UP000824469">
    <property type="component" value="Unassembled WGS sequence"/>
</dbReference>
<sequence length="61" mass="7299">KETTKKRIRKLKLNEDAEELKESVLKYPTPPENVEEPNDEDMKYGEQREKETDETMQETTK</sequence>
<name>A0AA38FCM0_TAXCH</name>
<evidence type="ECO:0000313" key="2">
    <source>
        <dbReference type="EMBL" id="KAH9301074.1"/>
    </source>
</evidence>
<dbReference type="AlphaFoldDB" id="A0AA38FCM0"/>
<feature type="compositionally biased region" description="Basic and acidic residues" evidence="1">
    <location>
        <begin position="40"/>
        <end position="53"/>
    </location>
</feature>
<keyword evidence="3" id="KW-1185">Reference proteome</keyword>